<dbReference type="AlphaFoldDB" id="A0A8J6ANM2"/>
<dbReference type="Gene3D" id="1.10.287.1060">
    <property type="entry name" value="ESAT-6-like"/>
    <property type="match status" value="2"/>
</dbReference>
<dbReference type="GO" id="GO:0005771">
    <property type="term" value="C:multivesicular body"/>
    <property type="evidence" value="ECO:0007669"/>
    <property type="project" value="TreeGrafter"/>
</dbReference>
<name>A0A8J6ANM2_GALPY</name>
<evidence type="ECO:0000256" key="10">
    <source>
        <dbReference type="SAM" id="Coils"/>
    </source>
</evidence>
<evidence type="ECO:0000256" key="2">
    <source>
        <dbReference type="ARBA" id="ARBA00004633"/>
    </source>
</evidence>
<evidence type="ECO:0000256" key="11">
    <source>
        <dbReference type="SAM" id="MobiDB-lite"/>
    </source>
</evidence>
<evidence type="ECO:0000256" key="7">
    <source>
        <dbReference type="ARBA" id="ARBA00022927"/>
    </source>
</evidence>
<keyword evidence="9" id="KW-0472">Membrane</keyword>
<evidence type="ECO:0000256" key="8">
    <source>
        <dbReference type="ARBA" id="ARBA00023054"/>
    </source>
</evidence>
<evidence type="ECO:0000256" key="1">
    <source>
        <dbReference type="ARBA" id="ARBA00004514"/>
    </source>
</evidence>
<dbReference type="GO" id="GO:0015031">
    <property type="term" value="P:protein transport"/>
    <property type="evidence" value="ECO:0007669"/>
    <property type="project" value="UniProtKB-KW"/>
</dbReference>
<dbReference type="Proteomes" id="UP000700334">
    <property type="component" value="Unassembled WGS sequence"/>
</dbReference>
<dbReference type="PANTHER" id="PTHR22761">
    <property type="entry name" value="CHARGED MULTIVESICULAR BODY PROTEIN"/>
    <property type="match status" value="1"/>
</dbReference>
<dbReference type="InterPro" id="IPR005024">
    <property type="entry name" value="Snf7_fam"/>
</dbReference>
<dbReference type="PANTHER" id="PTHR22761:SF77">
    <property type="entry name" value="CHARGED MULTIVESICULAR BODY PROTEIN 4C"/>
    <property type="match status" value="1"/>
</dbReference>
<evidence type="ECO:0000256" key="6">
    <source>
        <dbReference type="ARBA" id="ARBA00022753"/>
    </source>
</evidence>
<comment type="subcellular location">
    <subcellularLocation>
        <location evidence="1">Cytoplasm</location>
        <location evidence="1">Cytosol</location>
    </subcellularLocation>
    <subcellularLocation>
        <location evidence="2">Late endosome membrane</location>
        <topology evidence="2">Peripheral membrane protein</topology>
    </subcellularLocation>
</comment>
<gene>
    <name evidence="12" type="ORF">J0S82_019831</name>
</gene>
<dbReference type="GO" id="GO:0006900">
    <property type="term" value="P:vesicle budding from membrane"/>
    <property type="evidence" value="ECO:0007669"/>
    <property type="project" value="TreeGrafter"/>
</dbReference>
<feature type="coiled-coil region" evidence="10">
    <location>
        <begin position="249"/>
        <end position="302"/>
    </location>
</feature>
<dbReference type="GO" id="GO:0009898">
    <property type="term" value="C:cytoplasmic side of plasma membrane"/>
    <property type="evidence" value="ECO:0007669"/>
    <property type="project" value="TreeGrafter"/>
</dbReference>
<accession>A0A8J6ANM2</accession>
<dbReference type="Pfam" id="PF03357">
    <property type="entry name" value="Snf7"/>
    <property type="match status" value="1"/>
</dbReference>
<keyword evidence="8 10" id="KW-0175">Coiled coil</keyword>
<feature type="region of interest" description="Disordered" evidence="11">
    <location>
        <begin position="305"/>
        <end position="361"/>
    </location>
</feature>
<keyword evidence="13" id="KW-1185">Reference proteome</keyword>
<dbReference type="OrthoDB" id="5592979at2759"/>
<evidence type="ECO:0000256" key="5">
    <source>
        <dbReference type="ARBA" id="ARBA00022490"/>
    </source>
</evidence>
<evidence type="ECO:0000256" key="3">
    <source>
        <dbReference type="ARBA" id="ARBA00006190"/>
    </source>
</evidence>
<dbReference type="GO" id="GO:0031902">
    <property type="term" value="C:late endosome membrane"/>
    <property type="evidence" value="ECO:0007669"/>
    <property type="project" value="UniProtKB-SubCell"/>
</dbReference>
<dbReference type="Gene3D" id="6.10.250.1710">
    <property type="match status" value="1"/>
</dbReference>
<reference evidence="12" key="1">
    <citation type="journal article" date="2021" name="Evol. Appl.">
        <title>The genome of the Pyrenean desman and the effects of bottlenecks and inbreeding on the genomic landscape of an endangered species.</title>
        <authorList>
            <person name="Escoda L."/>
            <person name="Castresana J."/>
        </authorList>
    </citation>
    <scope>NUCLEOTIDE SEQUENCE</scope>
    <source>
        <strain evidence="12">IBE-C5619</strain>
    </source>
</reference>
<keyword evidence="5" id="KW-0963">Cytoplasm</keyword>
<protein>
    <submittedName>
        <fullName evidence="12">Charged multivesicular body protein 4c</fullName>
    </submittedName>
</protein>
<evidence type="ECO:0000313" key="13">
    <source>
        <dbReference type="Proteomes" id="UP000700334"/>
    </source>
</evidence>
<evidence type="ECO:0000313" key="12">
    <source>
        <dbReference type="EMBL" id="KAG8520480.1"/>
    </source>
</evidence>
<keyword evidence="4" id="KW-0813">Transport</keyword>
<dbReference type="GO" id="GO:0005829">
    <property type="term" value="C:cytosol"/>
    <property type="evidence" value="ECO:0007669"/>
    <property type="project" value="UniProtKB-SubCell"/>
</dbReference>
<dbReference type="EMBL" id="JAGFMF010011568">
    <property type="protein sequence ID" value="KAG8520480.1"/>
    <property type="molecule type" value="Genomic_DNA"/>
</dbReference>
<proteinExistence type="inferred from homology"/>
<comment type="similarity">
    <text evidence="3">Belongs to the SNF7 family.</text>
</comment>
<organism evidence="12 13">
    <name type="scientific">Galemys pyrenaicus</name>
    <name type="common">Iberian desman</name>
    <name type="synonym">Pyrenean desman</name>
    <dbReference type="NCBI Taxonomy" id="202257"/>
    <lineage>
        <taxon>Eukaryota</taxon>
        <taxon>Metazoa</taxon>
        <taxon>Chordata</taxon>
        <taxon>Craniata</taxon>
        <taxon>Vertebrata</taxon>
        <taxon>Euteleostomi</taxon>
        <taxon>Mammalia</taxon>
        <taxon>Eutheria</taxon>
        <taxon>Laurasiatheria</taxon>
        <taxon>Eulipotyphla</taxon>
        <taxon>Talpidae</taxon>
        <taxon>Galemys</taxon>
    </lineage>
</organism>
<comment type="caution">
    <text evidence="12">The sequence shown here is derived from an EMBL/GenBank/DDBJ whole genome shotgun (WGS) entry which is preliminary data.</text>
</comment>
<evidence type="ECO:0000256" key="4">
    <source>
        <dbReference type="ARBA" id="ARBA00022448"/>
    </source>
</evidence>
<keyword evidence="7" id="KW-0653">Protein transport</keyword>
<dbReference type="GO" id="GO:0032511">
    <property type="term" value="P:late endosome to vacuole transport via multivesicular body sorting pathway"/>
    <property type="evidence" value="ECO:0007669"/>
    <property type="project" value="TreeGrafter"/>
</dbReference>
<evidence type="ECO:0000256" key="9">
    <source>
        <dbReference type="ARBA" id="ARBA00023136"/>
    </source>
</evidence>
<keyword evidence="6" id="KW-0967">Endosome</keyword>
<sequence>MSAPRGVAAPAARKCPGVFVTCPDDLLIPKSVAFSVCASSVDEDLAHLAKARPRGAPERFPGAHTSNFTAMSKLGKFFKGGGSKNRAPPSPQEALARLRETEEMLGKKQEYLENRIQRELTLAKKHGTQNKRGRLGVRPQARADSLLPPALRGSVNYVEFVVGTEQMSRVSDIGSVIINVASYLAALQALKRKKRFEKQLSQIDGTLSTIEFQREALENSHTNTEVLRNMGFAAKAMKAVHENMDLNKIDDLMQEITEQQDIAQEISEAFSQRVGFGDDFDEDELMAELEELEQEELNKKMTNIRLPNVPSSSLPAQPDRVPSMSSTHRSRAGLVPFSTLSVSSRRTEEDEDFKQLAAWAT</sequence>
<dbReference type="GO" id="GO:0000815">
    <property type="term" value="C:ESCRT III complex"/>
    <property type="evidence" value="ECO:0007669"/>
    <property type="project" value="TreeGrafter"/>
</dbReference>